<dbReference type="InterPro" id="IPR052020">
    <property type="entry name" value="Cyclic_di-GMP/3'3'-cGAMP_PDE"/>
</dbReference>
<dbReference type="EMBL" id="JACHHY010000013">
    <property type="protein sequence ID" value="MBB5019003.1"/>
    <property type="molecule type" value="Genomic_DNA"/>
</dbReference>
<dbReference type="PANTHER" id="PTHR45228:SF1">
    <property type="entry name" value="CYCLIC DI-GMP PHOSPHODIESTERASE TM_0186"/>
    <property type="match status" value="1"/>
</dbReference>
<dbReference type="PROSITE" id="PS50110">
    <property type="entry name" value="RESPONSE_REGULATORY"/>
    <property type="match status" value="1"/>
</dbReference>
<dbReference type="Pfam" id="PF00072">
    <property type="entry name" value="Response_reg"/>
    <property type="match status" value="1"/>
</dbReference>
<dbReference type="Proteomes" id="UP000575898">
    <property type="component" value="Unassembled WGS sequence"/>
</dbReference>
<dbReference type="GO" id="GO:0000160">
    <property type="term" value="P:phosphorelay signal transduction system"/>
    <property type="evidence" value="ECO:0007669"/>
    <property type="project" value="InterPro"/>
</dbReference>
<dbReference type="PANTHER" id="PTHR45228">
    <property type="entry name" value="CYCLIC DI-GMP PHOSPHODIESTERASE TM_0186-RELATED"/>
    <property type="match status" value="1"/>
</dbReference>
<dbReference type="InterPro" id="IPR037522">
    <property type="entry name" value="HD_GYP_dom"/>
</dbReference>
<dbReference type="PROSITE" id="PS51832">
    <property type="entry name" value="HD_GYP"/>
    <property type="match status" value="1"/>
</dbReference>
<dbReference type="SUPFAM" id="SSF109604">
    <property type="entry name" value="HD-domain/PDEase-like"/>
    <property type="match status" value="1"/>
</dbReference>
<evidence type="ECO:0000313" key="4">
    <source>
        <dbReference type="EMBL" id="MBB5019003.1"/>
    </source>
</evidence>
<dbReference type="GO" id="GO:0008081">
    <property type="term" value="F:phosphoric diester hydrolase activity"/>
    <property type="evidence" value="ECO:0007669"/>
    <property type="project" value="UniProtKB-ARBA"/>
</dbReference>
<keyword evidence="1" id="KW-0597">Phosphoprotein</keyword>
<gene>
    <name evidence="4" type="ORF">HNQ59_002301</name>
</gene>
<reference evidence="4 5" key="1">
    <citation type="submission" date="2020-08" db="EMBL/GenBank/DDBJ databases">
        <title>Genomic Encyclopedia of Type Strains, Phase IV (KMG-IV): sequencing the most valuable type-strain genomes for metagenomic binning, comparative biology and taxonomic classification.</title>
        <authorList>
            <person name="Goeker M."/>
        </authorList>
    </citation>
    <scope>NUCLEOTIDE SEQUENCE [LARGE SCALE GENOMIC DNA]</scope>
    <source>
        <strain evidence="4 5">DSM 27165</strain>
    </source>
</reference>
<organism evidence="4 5">
    <name type="scientific">Chitinivorax tropicus</name>
    <dbReference type="NCBI Taxonomy" id="714531"/>
    <lineage>
        <taxon>Bacteria</taxon>
        <taxon>Pseudomonadati</taxon>
        <taxon>Pseudomonadota</taxon>
        <taxon>Betaproteobacteria</taxon>
        <taxon>Chitinivorax</taxon>
    </lineage>
</organism>
<sequence>MKVIVVDDTRINLTLMQHLIKRLDDAEALLFEQSAEALQWCIDNDPDLIVVDYMMPSPDGLEFIERFRAAPEKQDIPVLMVTANNDNEVRYKALDVGANDFLTKPIDNKEFLARARNMLALRRSQKALNDRAAWLAEEVHKATLEIKRGEQETILRLTRAAEFRDPETGAHIQRMALYSQLIARKLGWSAIEQELILASAPMHDVGKVGIPDQILLKPGRLDDQELEIMRKHAQYGHDILHGSQSPLLQMGAIIALTHHEKYDGSGYPNMLKGEDIPQVGRIVAVADVFDALMSERPYKKAWPLEQALDFLKAQRGQHFDPACLDAFFDSWEAINEVRIRLQDRL</sequence>
<dbReference type="SMART" id="SM00448">
    <property type="entry name" value="REC"/>
    <property type="match status" value="1"/>
</dbReference>
<evidence type="ECO:0000259" key="2">
    <source>
        <dbReference type="PROSITE" id="PS50110"/>
    </source>
</evidence>
<dbReference type="AlphaFoldDB" id="A0A840MRX1"/>
<dbReference type="InterPro" id="IPR001789">
    <property type="entry name" value="Sig_transdc_resp-reg_receiver"/>
</dbReference>
<dbReference type="InterPro" id="IPR003607">
    <property type="entry name" value="HD/PDEase_dom"/>
</dbReference>
<protein>
    <submittedName>
        <fullName evidence="4">Putative two-component system response regulator</fullName>
    </submittedName>
</protein>
<keyword evidence="5" id="KW-1185">Reference proteome</keyword>
<feature type="domain" description="HD-GYP" evidence="3">
    <location>
        <begin position="146"/>
        <end position="343"/>
    </location>
</feature>
<comment type="caution">
    <text evidence="4">The sequence shown here is derived from an EMBL/GenBank/DDBJ whole genome shotgun (WGS) entry which is preliminary data.</text>
</comment>
<dbReference type="Pfam" id="PF13487">
    <property type="entry name" value="HD_5"/>
    <property type="match status" value="1"/>
</dbReference>
<evidence type="ECO:0000313" key="5">
    <source>
        <dbReference type="Proteomes" id="UP000575898"/>
    </source>
</evidence>
<evidence type="ECO:0000256" key="1">
    <source>
        <dbReference type="PROSITE-ProRule" id="PRU00169"/>
    </source>
</evidence>
<proteinExistence type="predicted"/>
<dbReference type="Gene3D" id="1.10.3210.10">
    <property type="entry name" value="Hypothetical protein af1432"/>
    <property type="match status" value="1"/>
</dbReference>
<dbReference type="SUPFAM" id="SSF52172">
    <property type="entry name" value="CheY-like"/>
    <property type="match status" value="1"/>
</dbReference>
<name>A0A840MRX1_9PROT</name>
<feature type="modified residue" description="4-aspartylphosphate" evidence="1">
    <location>
        <position position="52"/>
    </location>
</feature>
<dbReference type="Gene3D" id="3.40.50.2300">
    <property type="match status" value="1"/>
</dbReference>
<dbReference type="CDD" id="cd17551">
    <property type="entry name" value="REC_RpfG-like"/>
    <property type="match status" value="1"/>
</dbReference>
<dbReference type="InterPro" id="IPR011006">
    <property type="entry name" value="CheY-like_superfamily"/>
</dbReference>
<dbReference type="SMART" id="SM00471">
    <property type="entry name" value="HDc"/>
    <property type="match status" value="1"/>
</dbReference>
<feature type="domain" description="Response regulatory" evidence="2">
    <location>
        <begin position="2"/>
        <end position="119"/>
    </location>
</feature>
<evidence type="ECO:0000259" key="3">
    <source>
        <dbReference type="PROSITE" id="PS51832"/>
    </source>
</evidence>
<dbReference type="CDD" id="cd00077">
    <property type="entry name" value="HDc"/>
    <property type="match status" value="1"/>
</dbReference>
<dbReference type="RefSeq" id="WP_184039127.1">
    <property type="nucleotide sequence ID" value="NZ_JACHHY010000013.1"/>
</dbReference>
<accession>A0A840MRX1</accession>